<evidence type="ECO:0000256" key="7">
    <source>
        <dbReference type="ARBA" id="ARBA00038093"/>
    </source>
</evidence>
<keyword evidence="5 8" id="KW-0378">Hydrolase</keyword>
<comment type="cofactor">
    <cofactor evidence="1 8">
        <name>Mg(2+)</name>
        <dbReference type="ChEBI" id="CHEBI:18420"/>
    </cofactor>
</comment>
<evidence type="ECO:0000313" key="11">
    <source>
        <dbReference type="Proteomes" id="UP000732399"/>
    </source>
</evidence>
<dbReference type="PANTHER" id="PTHR33653:SF1">
    <property type="entry name" value="RIBONUCLEASE VAPC2"/>
    <property type="match status" value="1"/>
</dbReference>
<evidence type="ECO:0000256" key="1">
    <source>
        <dbReference type="ARBA" id="ARBA00001946"/>
    </source>
</evidence>
<evidence type="ECO:0000256" key="5">
    <source>
        <dbReference type="ARBA" id="ARBA00022801"/>
    </source>
</evidence>
<accession>A0ABX1CNJ7</accession>
<evidence type="ECO:0000259" key="9">
    <source>
        <dbReference type="Pfam" id="PF01850"/>
    </source>
</evidence>
<keyword evidence="11" id="KW-1185">Reference proteome</keyword>
<keyword evidence="6 8" id="KW-0460">Magnesium</keyword>
<reference evidence="10 11" key="1">
    <citation type="submission" date="2020-03" db="EMBL/GenBank/DDBJ databases">
        <authorList>
            <person name="Wang L."/>
            <person name="He N."/>
            <person name="Li Y."/>
            <person name="Fang Y."/>
            <person name="Zhang F."/>
        </authorList>
    </citation>
    <scope>NUCLEOTIDE SEQUENCE [LARGE SCALE GENOMIC DNA]</scope>
    <source>
        <strain evidence="10 11">36D10-4-7</strain>
    </source>
</reference>
<comment type="caution">
    <text evidence="10">The sequence shown here is derived from an EMBL/GenBank/DDBJ whole genome shotgun (WGS) entry which is preliminary data.</text>
</comment>
<dbReference type="SUPFAM" id="SSF88723">
    <property type="entry name" value="PIN domain-like"/>
    <property type="match status" value="1"/>
</dbReference>
<evidence type="ECO:0000256" key="6">
    <source>
        <dbReference type="ARBA" id="ARBA00022842"/>
    </source>
</evidence>
<dbReference type="InterPro" id="IPR050556">
    <property type="entry name" value="Type_II_TA_system_RNase"/>
</dbReference>
<dbReference type="InterPro" id="IPR022907">
    <property type="entry name" value="VapC_family"/>
</dbReference>
<proteinExistence type="inferred from homology"/>
<evidence type="ECO:0000256" key="2">
    <source>
        <dbReference type="ARBA" id="ARBA00022649"/>
    </source>
</evidence>
<name>A0ABX1CNJ7_9SPHN</name>
<gene>
    <name evidence="8" type="primary">vapC</name>
    <name evidence="10" type="ORF">HBH26_06380</name>
</gene>
<dbReference type="EC" id="3.1.-.-" evidence="8"/>
<sequence>MSGYGLDANILIDALLGHPPAHAEIRRIADSGSGMWISRVAWIEALSKGGEGTVREARRFLGRFRMDEIDAEIADRAAALRRERPRLKSPDAIILATAQLRGRVLVTRNVKDFPAAMPGIRVPYIL</sequence>
<comment type="similarity">
    <text evidence="7 8">Belongs to the PINc/VapC protein family.</text>
</comment>
<evidence type="ECO:0000313" key="10">
    <source>
        <dbReference type="EMBL" id="NJR78243.1"/>
    </source>
</evidence>
<keyword evidence="3 8" id="KW-0540">Nuclease</keyword>
<evidence type="ECO:0000256" key="8">
    <source>
        <dbReference type="HAMAP-Rule" id="MF_00265"/>
    </source>
</evidence>
<dbReference type="InterPro" id="IPR002716">
    <property type="entry name" value="PIN_dom"/>
</dbReference>
<dbReference type="InterPro" id="IPR029060">
    <property type="entry name" value="PIN-like_dom_sf"/>
</dbReference>
<keyword evidence="2 8" id="KW-1277">Toxin-antitoxin system</keyword>
<dbReference type="Proteomes" id="UP000732399">
    <property type="component" value="Unassembled WGS sequence"/>
</dbReference>
<feature type="domain" description="PIN" evidence="9">
    <location>
        <begin position="6"/>
        <end position="109"/>
    </location>
</feature>
<evidence type="ECO:0000256" key="3">
    <source>
        <dbReference type="ARBA" id="ARBA00022722"/>
    </source>
</evidence>
<comment type="function">
    <text evidence="8">Toxic component of a toxin-antitoxin (TA) system. An RNase.</text>
</comment>
<protein>
    <recommendedName>
        <fullName evidence="8">Ribonuclease VapC</fullName>
        <shortName evidence="8">RNase VapC</shortName>
        <ecNumber evidence="8">3.1.-.-</ecNumber>
    </recommendedName>
    <alternativeName>
        <fullName evidence="8">Toxin VapC</fullName>
    </alternativeName>
</protein>
<dbReference type="HAMAP" id="MF_00265">
    <property type="entry name" value="VapC_Nob1"/>
    <property type="match status" value="1"/>
</dbReference>
<feature type="binding site" evidence="8">
    <location>
        <position position="7"/>
    </location>
    <ligand>
        <name>Mg(2+)</name>
        <dbReference type="ChEBI" id="CHEBI:18420"/>
    </ligand>
</feature>
<feature type="binding site" evidence="8">
    <location>
        <position position="91"/>
    </location>
    <ligand>
        <name>Mg(2+)</name>
        <dbReference type="ChEBI" id="CHEBI:18420"/>
    </ligand>
</feature>
<dbReference type="RefSeq" id="WP_168133757.1">
    <property type="nucleotide sequence ID" value="NZ_JAAVJH010000003.1"/>
</dbReference>
<organism evidence="10 11">
    <name type="scientific">Sphingomonas corticis</name>
    <dbReference type="NCBI Taxonomy" id="2722791"/>
    <lineage>
        <taxon>Bacteria</taxon>
        <taxon>Pseudomonadati</taxon>
        <taxon>Pseudomonadota</taxon>
        <taxon>Alphaproteobacteria</taxon>
        <taxon>Sphingomonadales</taxon>
        <taxon>Sphingomonadaceae</taxon>
        <taxon>Sphingomonas</taxon>
    </lineage>
</organism>
<keyword evidence="8" id="KW-0800">Toxin</keyword>
<keyword evidence="4 8" id="KW-0479">Metal-binding</keyword>
<dbReference type="PANTHER" id="PTHR33653">
    <property type="entry name" value="RIBONUCLEASE VAPC2"/>
    <property type="match status" value="1"/>
</dbReference>
<dbReference type="Gene3D" id="3.40.50.1010">
    <property type="entry name" value="5'-nuclease"/>
    <property type="match status" value="1"/>
</dbReference>
<dbReference type="Pfam" id="PF01850">
    <property type="entry name" value="PIN"/>
    <property type="match status" value="1"/>
</dbReference>
<dbReference type="EMBL" id="JAAVJH010000003">
    <property type="protein sequence ID" value="NJR78243.1"/>
    <property type="molecule type" value="Genomic_DNA"/>
</dbReference>
<evidence type="ECO:0000256" key="4">
    <source>
        <dbReference type="ARBA" id="ARBA00022723"/>
    </source>
</evidence>